<dbReference type="Pfam" id="PF00593">
    <property type="entry name" value="TonB_dep_Rec_b-barrel"/>
    <property type="match status" value="1"/>
</dbReference>
<dbReference type="Pfam" id="PF13715">
    <property type="entry name" value="CarbopepD_reg_2"/>
    <property type="match status" value="1"/>
</dbReference>
<evidence type="ECO:0000256" key="8">
    <source>
        <dbReference type="ARBA" id="ARBA00023170"/>
    </source>
</evidence>
<keyword evidence="4 10" id="KW-0812">Transmembrane</keyword>
<evidence type="ECO:0000256" key="3">
    <source>
        <dbReference type="ARBA" id="ARBA00022452"/>
    </source>
</evidence>
<dbReference type="AlphaFoldDB" id="A0A1H2RRY8"/>
<sequence>MKKLLTVIFAFFVGSMLFAQTSVTGTIKEAKTGEPIPGANIKIEGRSIGTTADFDGNFVLKVANELPFTIEVSLIGFSTKKVEINKNNQNVIVSLDESATALDEVVVSASRTPERILESPVTIERMDARAIKSTSSPSFYDGLENLKGVDINANSLTNKSVNTRGFATFSNTRFMQLVDGMDNSSPALNFALGNLLGLSELDVNTVELLPGASSALYGANAFNGILFMTSKSPFDSAGISTYVKTGITSQEAAGDNRFFDGGIRMAYKFSDKFAAKASFSFLKGTDWYATDYRDYDHDNSITGSATPIKAETGQTSFDRMNIYGDEVNLASAGLGNLNTFGQYLESVGALPAGASALLPQDNVSRTGYREVDLTDYTARSVKTNISLHYRPFADDLEIIYNAKFGQGNTIYQGTNRYNINNFFMQQHKLEIKNDRFFVRGYLTSEDAGDSYDMKFAGVNLNKQTAGTWFGTYAGAYATGASAILQGGGSIADVMAASSQLHSGARQYADANVTLQPGTPEFKAALDDVISDPNILTGAKFKDNTKLYHVDANYNFHGLVDFADIQIGGSWRQYSLNSDGTIFTDSDGPIHYNEYGAYTQIQKKMIDDRLKFTGSLRYDKAKNFDGNFSPRLSVSYALGKGKTRNLRASVQTGFRNPTTQDLYIGLDAGVGLLVGSAPDNLDRYTSSPIPINSPIGQAVSGAASVQLSGARAYDNAFSESSLINFATAVQTAIAGGATPAQAAGLNAGLIEQSKVEYVQPEHITAFEVGYRAGFGKFSIDASAYYNKYEDFIGNKNVAVPLYGSVPAFDAASVATDQNTQLLLEAIGSGDLQGFQVYTNSTADISSYGGSIGLSSRVFGNYNVGLNYTLAKFDFDQSSDPDYEAGFNTPEHKVKFSFGNPKVMDNLGFNINVRWSDEYLWQSTIADALIDARTVVDAQVNYSVPSMKSTFKIGGANLGGKEYFSAPGNGKIGSQYYISWTINP</sequence>
<dbReference type="PANTHER" id="PTHR30069:SF29">
    <property type="entry name" value="HEMOGLOBIN AND HEMOGLOBIN-HAPTOGLOBIN-BINDING PROTEIN 1-RELATED"/>
    <property type="match status" value="1"/>
</dbReference>
<dbReference type="GO" id="GO:0044718">
    <property type="term" value="P:siderophore transmembrane transport"/>
    <property type="evidence" value="ECO:0007669"/>
    <property type="project" value="TreeGrafter"/>
</dbReference>
<organism evidence="15 16">
    <name type="scientific">Lutibacter oricola</name>
    <dbReference type="NCBI Taxonomy" id="762486"/>
    <lineage>
        <taxon>Bacteria</taxon>
        <taxon>Pseudomonadati</taxon>
        <taxon>Bacteroidota</taxon>
        <taxon>Flavobacteriia</taxon>
        <taxon>Flavobacteriales</taxon>
        <taxon>Flavobacteriaceae</taxon>
        <taxon>Lutibacter</taxon>
    </lineage>
</organism>
<feature type="domain" description="TonB-dependent receptor plug" evidence="14">
    <location>
        <begin position="117"/>
        <end position="225"/>
    </location>
</feature>
<dbReference type="Gene3D" id="2.60.40.1120">
    <property type="entry name" value="Carboxypeptidase-like, regulatory domain"/>
    <property type="match status" value="1"/>
</dbReference>
<name>A0A1H2RRY8_9FLAO</name>
<dbReference type="SUPFAM" id="SSF56935">
    <property type="entry name" value="Porins"/>
    <property type="match status" value="1"/>
</dbReference>
<keyword evidence="2 10" id="KW-0813">Transport</keyword>
<dbReference type="InterPro" id="IPR039426">
    <property type="entry name" value="TonB-dep_rcpt-like"/>
</dbReference>
<evidence type="ECO:0000256" key="9">
    <source>
        <dbReference type="ARBA" id="ARBA00023237"/>
    </source>
</evidence>
<dbReference type="EMBL" id="FNNJ01000001">
    <property type="protein sequence ID" value="SDW22242.1"/>
    <property type="molecule type" value="Genomic_DNA"/>
</dbReference>
<keyword evidence="8 15" id="KW-0675">Receptor</keyword>
<keyword evidence="5 12" id="KW-0732">Signal</keyword>
<dbReference type="PROSITE" id="PS52016">
    <property type="entry name" value="TONB_DEPENDENT_REC_3"/>
    <property type="match status" value="1"/>
</dbReference>
<comment type="subcellular location">
    <subcellularLocation>
        <location evidence="1 10">Cell outer membrane</location>
        <topology evidence="1 10">Multi-pass membrane protein</topology>
    </subcellularLocation>
</comment>
<keyword evidence="9 10" id="KW-0998">Cell outer membrane</keyword>
<protein>
    <submittedName>
        <fullName evidence="15">TonB-dependent Receptor Plug Domain</fullName>
    </submittedName>
</protein>
<comment type="similarity">
    <text evidence="10 11">Belongs to the TonB-dependent receptor family.</text>
</comment>
<feature type="chain" id="PRO_5011673467" evidence="12">
    <location>
        <begin position="20"/>
        <end position="982"/>
    </location>
</feature>
<proteinExistence type="inferred from homology"/>
<evidence type="ECO:0000256" key="2">
    <source>
        <dbReference type="ARBA" id="ARBA00022448"/>
    </source>
</evidence>
<evidence type="ECO:0000256" key="12">
    <source>
        <dbReference type="SAM" id="SignalP"/>
    </source>
</evidence>
<evidence type="ECO:0000256" key="7">
    <source>
        <dbReference type="ARBA" id="ARBA00023136"/>
    </source>
</evidence>
<keyword evidence="16" id="KW-1185">Reference proteome</keyword>
<feature type="domain" description="TonB-dependent receptor-like beta-barrel" evidence="13">
    <location>
        <begin position="409"/>
        <end position="956"/>
    </location>
</feature>
<feature type="signal peptide" evidence="12">
    <location>
        <begin position="1"/>
        <end position="19"/>
    </location>
</feature>
<evidence type="ECO:0000256" key="4">
    <source>
        <dbReference type="ARBA" id="ARBA00022692"/>
    </source>
</evidence>
<evidence type="ECO:0000259" key="14">
    <source>
        <dbReference type="Pfam" id="PF07715"/>
    </source>
</evidence>
<dbReference type="RefSeq" id="WP_175454727.1">
    <property type="nucleotide sequence ID" value="NZ_FNNJ01000001.1"/>
</dbReference>
<dbReference type="InterPro" id="IPR036942">
    <property type="entry name" value="Beta-barrel_TonB_sf"/>
</dbReference>
<dbReference type="Pfam" id="PF07715">
    <property type="entry name" value="Plug"/>
    <property type="match status" value="1"/>
</dbReference>
<evidence type="ECO:0000313" key="16">
    <source>
        <dbReference type="Proteomes" id="UP000199595"/>
    </source>
</evidence>
<dbReference type="GO" id="GO:0015344">
    <property type="term" value="F:siderophore uptake transmembrane transporter activity"/>
    <property type="evidence" value="ECO:0007669"/>
    <property type="project" value="TreeGrafter"/>
</dbReference>
<dbReference type="Gene3D" id="2.40.170.20">
    <property type="entry name" value="TonB-dependent receptor, beta-barrel domain"/>
    <property type="match status" value="1"/>
</dbReference>
<dbReference type="Gene3D" id="2.170.130.10">
    <property type="entry name" value="TonB-dependent receptor, plug domain"/>
    <property type="match status" value="1"/>
</dbReference>
<dbReference type="InterPro" id="IPR008969">
    <property type="entry name" value="CarboxyPept-like_regulatory"/>
</dbReference>
<dbReference type="PANTHER" id="PTHR30069">
    <property type="entry name" value="TONB-DEPENDENT OUTER MEMBRANE RECEPTOR"/>
    <property type="match status" value="1"/>
</dbReference>
<reference evidence="16" key="1">
    <citation type="submission" date="2016-10" db="EMBL/GenBank/DDBJ databases">
        <authorList>
            <person name="Varghese N."/>
            <person name="Submissions S."/>
        </authorList>
    </citation>
    <scope>NUCLEOTIDE SEQUENCE [LARGE SCALE GENOMIC DNA]</scope>
    <source>
        <strain evidence="16">DSM 24956</strain>
    </source>
</reference>
<keyword evidence="3 10" id="KW-1134">Transmembrane beta strand</keyword>
<evidence type="ECO:0000256" key="1">
    <source>
        <dbReference type="ARBA" id="ARBA00004571"/>
    </source>
</evidence>
<gene>
    <name evidence="15" type="ORF">SAMN05444411_101309</name>
</gene>
<dbReference type="Proteomes" id="UP000199595">
    <property type="component" value="Unassembled WGS sequence"/>
</dbReference>
<evidence type="ECO:0000256" key="6">
    <source>
        <dbReference type="ARBA" id="ARBA00023077"/>
    </source>
</evidence>
<evidence type="ECO:0000256" key="5">
    <source>
        <dbReference type="ARBA" id="ARBA00022729"/>
    </source>
</evidence>
<dbReference type="InterPro" id="IPR012910">
    <property type="entry name" value="Plug_dom"/>
</dbReference>
<keyword evidence="6 11" id="KW-0798">TonB box</keyword>
<evidence type="ECO:0000256" key="10">
    <source>
        <dbReference type="PROSITE-ProRule" id="PRU01360"/>
    </source>
</evidence>
<dbReference type="InterPro" id="IPR000531">
    <property type="entry name" value="Beta-barrel_TonB"/>
</dbReference>
<dbReference type="STRING" id="762486.SAMN05444411_101309"/>
<dbReference type="SUPFAM" id="SSF49464">
    <property type="entry name" value="Carboxypeptidase regulatory domain-like"/>
    <property type="match status" value="1"/>
</dbReference>
<dbReference type="InterPro" id="IPR037066">
    <property type="entry name" value="Plug_dom_sf"/>
</dbReference>
<evidence type="ECO:0000313" key="15">
    <source>
        <dbReference type="EMBL" id="SDW22242.1"/>
    </source>
</evidence>
<keyword evidence="7 10" id="KW-0472">Membrane</keyword>
<accession>A0A1H2RRY8</accession>
<dbReference type="GO" id="GO:0009279">
    <property type="term" value="C:cell outer membrane"/>
    <property type="evidence" value="ECO:0007669"/>
    <property type="project" value="UniProtKB-SubCell"/>
</dbReference>
<evidence type="ECO:0000259" key="13">
    <source>
        <dbReference type="Pfam" id="PF00593"/>
    </source>
</evidence>
<evidence type="ECO:0000256" key="11">
    <source>
        <dbReference type="RuleBase" id="RU003357"/>
    </source>
</evidence>